<gene>
    <name evidence="1" type="ORF">FHS31_003030</name>
</gene>
<dbReference type="InterPro" id="IPR027417">
    <property type="entry name" value="P-loop_NTPase"/>
</dbReference>
<dbReference type="PIRSF" id="PIRSF034285">
    <property type="entry name" value="UCP034285"/>
    <property type="match status" value="1"/>
</dbReference>
<dbReference type="EMBL" id="JAAOZC010000010">
    <property type="protein sequence ID" value="NIJ09398.1"/>
    <property type="molecule type" value="Genomic_DNA"/>
</dbReference>
<dbReference type="Proteomes" id="UP000727456">
    <property type="component" value="Unassembled WGS sequence"/>
</dbReference>
<proteinExistence type="predicted"/>
<keyword evidence="2" id="KW-1185">Reference proteome</keyword>
<dbReference type="RefSeq" id="WP_167074980.1">
    <property type="nucleotide sequence ID" value="NZ_JAAOZC010000010.1"/>
</dbReference>
<evidence type="ECO:0000313" key="1">
    <source>
        <dbReference type="EMBL" id="NIJ09398.1"/>
    </source>
</evidence>
<comment type="caution">
    <text evidence="1">The sequence shown here is derived from an EMBL/GenBank/DDBJ whole genome shotgun (WGS) entry which is preliminary data.</text>
</comment>
<dbReference type="SUPFAM" id="SSF52540">
    <property type="entry name" value="P-loop containing nucleoside triphosphate hydrolases"/>
    <property type="match status" value="1"/>
</dbReference>
<accession>A0ABX0TV34</accession>
<dbReference type="InterPro" id="IPR017026">
    <property type="entry name" value="ImuA"/>
</dbReference>
<name>A0ABX0TV34_9SPHN</name>
<dbReference type="Gene3D" id="3.40.50.300">
    <property type="entry name" value="P-loop containing nucleotide triphosphate hydrolases"/>
    <property type="match status" value="1"/>
</dbReference>
<reference evidence="1 2" key="1">
    <citation type="submission" date="2020-03" db="EMBL/GenBank/DDBJ databases">
        <title>Genomic Encyclopedia of Type Strains, Phase III (KMG-III): the genomes of soil and plant-associated and newly described type strains.</title>
        <authorList>
            <person name="Whitman W."/>
        </authorList>
    </citation>
    <scope>NUCLEOTIDE SEQUENCE [LARGE SCALE GENOMIC DNA]</scope>
    <source>
        <strain evidence="1 2">CECT 8804</strain>
    </source>
</reference>
<sequence length="242" mass="25872">MRQSSVLANLRAQIAQIEGAGVRHQSLPFGIAAIDSCLPGGGIAGGALHEMSGSPDLSDDAAMTVFLAGILARLDGPIFWCLRWRDLFAPSLHLAGLHPDRVVYVEAGSDTNVLTAMEECLRHEGLGGVVGELGKIGLTASRRLQLAAEQSGVPAFVFRRASPLETTVEGSAAVTRWRVRASPSEQLGIPSLGRLRWDVMLERVRGGEPQRWLVEGADAQGRIGLPADMVDRPRPAEDRQAA</sequence>
<organism evidence="1 2">
    <name type="scientific">Sphingomonas vulcanisoli</name>
    <dbReference type="NCBI Taxonomy" id="1658060"/>
    <lineage>
        <taxon>Bacteria</taxon>
        <taxon>Pseudomonadati</taxon>
        <taxon>Pseudomonadota</taxon>
        <taxon>Alphaproteobacteria</taxon>
        <taxon>Sphingomonadales</taxon>
        <taxon>Sphingomonadaceae</taxon>
        <taxon>Sphingomonas</taxon>
    </lineage>
</organism>
<evidence type="ECO:0000313" key="2">
    <source>
        <dbReference type="Proteomes" id="UP000727456"/>
    </source>
</evidence>
<protein>
    <submittedName>
        <fullName evidence="1">Protein ImuA</fullName>
    </submittedName>
</protein>